<dbReference type="PANTHER" id="PTHR34501">
    <property type="entry name" value="PROTEIN YDDL-RELATED"/>
    <property type="match status" value="1"/>
</dbReference>
<evidence type="ECO:0000256" key="3">
    <source>
        <dbReference type="ARBA" id="ARBA00022448"/>
    </source>
</evidence>
<evidence type="ECO:0000256" key="6">
    <source>
        <dbReference type="ARBA" id="ARBA00022729"/>
    </source>
</evidence>
<protein>
    <submittedName>
        <fullName evidence="13">Outer membrane protein (Porin)</fullName>
    </submittedName>
</protein>
<dbReference type="AlphaFoldDB" id="A0A1H1BYX0"/>
<dbReference type="EMBL" id="FNKP01000001">
    <property type="protein sequence ID" value="SDQ57167.1"/>
    <property type="molecule type" value="Genomic_DNA"/>
</dbReference>
<dbReference type="PRINTS" id="PR00184">
    <property type="entry name" value="NEISSPPORIN"/>
</dbReference>
<keyword evidence="5" id="KW-0812">Transmembrane</keyword>
<dbReference type="GO" id="GO:0034220">
    <property type="term" value="P:monoatomic ion transmembrane transport"/>
    <property type="evidence" value="ECO:0007669"/>
    <property type="project" value="InterPro"/>
</dbReference>
<keyword evidence="6 11" id="KW-0732">Signal</keyword>
<dbReference type="Pfam" id="PF13609">
    <property type="entry name" value="Porin_4"/>
    <property type="match status" value="1"/>
</dbReference>
<keyword evidence="10" id="KW-0998">Cell outer membrane</keyword>
<keyword evidence="9" id="KW-0472">Membrane</keyword>
<evidence type="ECO:0000256" key="5">
    <source>
        <dbReference type="ARBA" id="ARBA00022692"/>
    </source>
</evidence>
<organism evidence="13 14">
    <name type="scientific">Paraburkholderia fungorum</name>
    <dbReference type="NCBI Taxonomy" id="134537"/>
    <lineage>
        <taxon>Bacteria</taxon>
        <taxon>Pseudomonadati</taxon>
        <taxon>Pseudomonadota</taxon>
        <taxon>Betaproteobacteria</taxon>
        <taxon>Burkholderiales</taxon>
        <taxon>Burkholderiaceae</taxon>
        <taxon>Paraburkholderia</taxon>
    </lineage>
</organism>
<keyword evidence="4" id="KW-1134">Transmembrane beta strand</keyword>
<evidence type="ECO:0000313" key="14">
    <source>
        <dbReference type="Proteomes" id="UP000183487"/>
    </source>
</evidence>
<dbReference type="InterPro" id="IPR050298">
    <property type="entry name" value="Gram-neg_bact_OMP"/>
</dbReference>
<dbReference type="PRINTS" id="PR00182">
    <property type="entry name" value="ECOLNEIPORIN"/>
</dbReference>
<evidence type="ECO:0000256" key="10">
    <source>
        <dbReference type="ARBA" id="ARBA00023237"/>
    </source>
</evidence>
<keyword evidence="8" id="KW-0626">Porin</keyword>
<dbReference type="Gene3D" id="2.40.160.10">
    <property type="entry name" value="Porin"/>
    <property type="match status" value="1"/>
</dbReference>
<comment type="subcellular location">
    <subcellularLocation>
        <location evidence="1">Cell outer membrane</location>
        <topology evidence="1">Multi-pass membrane protein</topology>
    </subcellularLocation>
</comment>
<evidence type="ECO:0000256" key="9">
    <source>
        <dbReference type="ARBA" id="ARBA00023136"/>
    </source>
</evidence>
<evidence type="ECO:0000256" key="2">
    <source>
        <dbReference type="ARBA" id="ARBA00011233"/>
    </source>
</evidence>
<evidence type="ECO:0000256" key="4">
    <source>
        <dbReference type="ARBA" id="ARBA00022452"/>
    </source>
</evidence>
<name>A0A1H1BYX0_9BURK</name>
<keyword evidence="14" id="KW-1185">Reference proteome</keyword>
<evidence type="ECO:0000313" key="13">
    <source>
        <dbReference type="EMBL" id="SDQ57167.1"/>
    </source>
</evidence>
<dbReference type="GO" id="GO:0046930">
    <property type="term" value="C:pore complex"/>
    <property type="evidence" value="ECO:0007669"/>
    <property type="project" value="UniProtKB-KW"/>
</dbReference>
<dbReference type="PANTHER" id="PTHR34501:SF9">
    <property type="entry name" value="MAJOR OUTER MEMBRANE PROTEIN P.IA"/>
    <property type="match status" value="1"/>
</dbReference>
<accession>A0A1H1BYX0</accession>
<dbReference type="CDD" id="cd00342">
    <property type="entry name" value="gram_neg_porins"/>
    <property type="match status" value="1"/>
</dbReference>
<proteinExistence type="predicted"/>
<dbReference type="Proteomes" id="UP000183487">
    <property type="component" value="Unassembled WGS sequence"/>
</dbReference>
<comment type="subunit">
    <text evidence="2">Homotrimer.</text>
</comment>
<feature type="domain" description="Porin" evidence="12">
    <location>
        <begin position="18"/>
        <end position="353"/>
    </location>
</feature>
<dbReference type="InterPro" id="IPR023614">
    <property type="entry name" value="Porin_dom_sf"/>
</dbReference>
<dbReference type="OrthoDB" id="8982743at2"/>
<dbReference type="SUPFAM" id="SSF56935">
    <property type="entry name" value="Porins"/>
    <property type="match status" value="1"/>
</dbReference>
<dbReference type="InterPro" id="IPR001702">
    <property type="entry name" value="Porin_Gram-ve"/>
</dbReference>
<evidence type="ECO:0000256" key="7">
    <source>
        <dbReference type="ARBA" id="ARBA00023065"/>
    </source>
</evidence>
<dbReference type="InterPro" id="IPR002299">
    <property type="entry name" value="Porin_Neis"/>
</dbReference>
<evidence type="ECO:0000256" key="8">
    <source>
        <dbReference type="ARBA" id="ARBA00023114"/>
    </source>
</evidence>
<dbReference type="RefSeq" id="WP_074764043.1">
    <property type="nucleotide sequence ID" value="NZ_FNKP01000001.1"/>
</dbReference>
<dbReference type="GO" id="GO:0009279">
    <property type="term" value="C:cell outer membrane"/>
    <property type="evidence" value="ECO:0007669"/>
    <property type="project" value="UniProtKB-SubCell"/>
</dbReference>
<dbReference type="InterPro" id="IPR033900">
    <property type="entry name" value="Gram_neg_porin_domain"/>
</dbReference>
<gene>
    <name evidence="13" type="ORF">SAMN05443245_1888</name>
</gene>
<evidence type="ECO:0000259" key="12">
    <source>
        <dbReference type="Pfam" id="PF13609"/>
    </source>
</evidence>
<reference evidence="14" key="1">
    <citation type="submission" date="2016-10" db="EMBL/GenBank/DDBJ databases">
        <authorList>
            <person name="Varghese N."/>
            <person name="Submissions S."/>
        </authorList>
    </citation>
    <scope>NUCLEOTIDE SEQUENCE [LARGE SCALE GENOMIC DNA]</scope>
    <source>
        <strain evidence="14">GAS106B</strain>
    </source>
</reference>
<evidence type="ECO:0000256" key="1">
    <source>
        <dbReference type="ARBA" id="ARBA00004571"/>
    </source>
</evidence>
<keyword evidence="3" id="KW-0813">Transport</keyword>
<dbReference type="GO" id="GO:0015288">
    <property type="term" value="F:porin activity"/>
    <property type="evidence" value="ECO:0007669"/>
    <property type="project" value="UniProtKB-KW"/>
</dbReference>
<feature type="signal peptide" evidence="11">
    <location>
        <begin position="1"/>
        <end position="30"/>
    </location>
</feature>
<keyword evidence="7" id="KW-0406">Ion transport</keyword>
<sequence>MKQQQRNTRNVILKTLFAAAAGGAALPASAQSSVTLYGVVDDALTYVNNQKGHSNVYLRQGNLYSSKFGIKGNEDLGGGTSAIFDLQAGYDPNTGASASSGLLFNRQSFVGLSNRDYGTVTLGRQYTAYFQFVGPLSSSTYLTGATGAHPGDIDGLDTTIRTNNAVLYVSPQWFGLQASAMYAFGGIAGSTGRGQTWSGAVRYTNGPFAIAAGYLQMDNAQTSETTAAFDSSSTTGFGVSAVNQGYVTARSVRHAAISANYQFGPVLTGLTYSNVRYLPGSRSIFVNTETFNTYGAFARWTITPATDVAAGYSYTFASKANGVANAARYQQVSLKQSYRLSKRTTLYAVEAWQHASGQTLDSTGAVIEAAPVVGDSQNTTPSSTNSQFVGMLGMAVSF</sequence>
<feature type="chain" id="PRO_5010216277" evidence="11">
    <location>
        <begin position="31"/>
        <end position="398"/>
    </location>
</feature>
<evidence type="ECO:0000256" key="11">
    <source>
        <dbReference type="SAM" id="SignalP"/>
    </source>
</evidence>